<sequence>MSLSFAVLGSGSIGTYIGCRLSAAGNVVTLYGRERIRNELKTFGAKITDYTNKEIFLPPSSISFSYLPFERLRRRRFFSYRKVQGH</sequence>
<proteinExistence type="predicted"/>
<reference evidence="2" key="1">
    <citation type="submission" date="2013-05" db="EMBL/GenBank/DDBJ databases">
        <authorList>
            <person name="Harkins D.M."/>
            <person name="Durkin A.S."/>
            <person name="Brinkac L.M."/>
            <person name="Haft D.H."/>
            <person name="Selengut J.D."/>
            <person name="Sanka R."/>
            <person name="DePew J."/>
            <person name="Purushe J."/>
            <person name="Hartskeerl R.A."/>
            <person name="Ahmed A."/>
            <person name="van der Linden H."/>
            <person name="Goris M.G.A."/>
            <person name="Vinetz J.M."/>
            <person name="Sutton G.G."/>
            <person name="Nierman W.C."/>
            <person name="Fouts D.E."/>
        </authorList>
    </citation>
    <scope>NUCLEOTIDE SEQUENCE [LARGE SCALE GENOMIC DNA]</scope>
    <source>
        <strain evidence="2">L 60</strain>
    </source>
</reference>
<accession>V6I009</accession>
<comment type="caution">
    <text evidence="2">The sequence shown here is derived from an EMBL/GenBank/DDBJ whole genome shotgun (WGS) entry which is preliminary data.</text>
</comment>
<dbReference type="Proteomes" id="UP000018747">
    <property type="component" value="Unassembled WGS sequence"/>
</dbReference>
<dbReference type="InterPro" id="IPR013332">
    <property type="entry name" value="KPR_N"/>
</dbReference>
<keyword evidence="3" id="KW-1185">Reference proteome</keyword>
<dbReference type="Pfam" id="PF02558">
    <property type="entry name" value="ApbA"/>
    <property type="match status" value="1"/>
</dbReference>
<evidence type="ECO:0000313" key="2">
    <source>
        <dbReference type="EMBL" id="EQA63500.1"/>
    </source>
</evidence>
<dbReference type="EMBL" id="AHMT02000017">
    <property type="protein sequence ID" value="EQA63500.1"/>
    <property type="molecule type" value="Genomic_DNA"/>
</dbReference>
<dbReference type="SUPFAM" id="SSF51735">
    <property type="entry name" value="NAD(P)-binding Rossmann-fold domains"/>
    <property type="match status" value="1"/>
</dbReference>
<protein>
    <submittedName>
        <fullName evidence="2">Ketopantoate reductase PanE/ApbA domain protein</fullName>
    </submittedName>
</protein>
<organism evidence="2 3">
    <name type="scientific">Leptospira alexanderi serovar Manhao 3 str. L 60</name>
    <dbReference type="NCBI Taxonomy" id="1049759"/>
    <lineage>
        <taxon>Bacteria</taxon>
        <taxon>Pseudomonadati</taxon>
        <taxon>Spirochaetota</taxon>
        <taxon>Spirochaetia</taxon>
        <taxon>Leptospirales</taxon>
        <taxon>Leptospiraceae</taxon>
        <taxon>Leptospira</taxon>
    </lineage>
</organism>
<evidence type="ECO:0000313" key="3">
    <source>
        <dbReference type="Proteomes" id="UP000018747"/>
    </source>
</evidence>
<name>V6I009_9LEPT</name>
<dbReference type="InterPro" id="IPR036291">
    <property type="entry name" value="NAD(P)-bd_dom_sf"/>
</dbReference>
<dbReference type="Gene3D" id="3.40.50.720">
    <property type="entry name" value="NAD(P)-binding Rossmann-like Domain"/>
    <property type="match status" value="1"/>
</dbReference>
<evidence type="ECO:0000259" key="1">
    <source>
        <dbReference type="Pfam" id="PF02558"/>
    </source>
</evidence>
<feature type="domain" description="Ketopantoate reductase N-terminal" evidence="1">
    <location>
        <begin position="6"/>
        <end position="65"/>
    </location>
</feature>
<gene>
    <name evidence="2" type="ORF">LEP1GSC062_2542</name>
</gene>
<dbReference type="AlphaFoldDB" id="V6I009"/>